<evidence type="ECO:0000259" key="1">
    <source>
        <dbReference type="Pfam" id="PF05699"/>
    </source>
</evidence>
<reference evidence="2" key="1">
    <citation type="submission" date="2018-04" db="EMBL/GenBank/DDBJ databases">
        <title>Transcriptome of Schizaphis graminum biotype I.</title>
        <authorList>
            <person name="Scully E.D."/>
            <person name="Geib S.M."/>
            <person name="Palmer N.A."/>
            <person name="Koch K."/>
            <person name="Bradshaw J."/>
            <person name="Heng-Moss T."/>
            <person name="Sarath G."/>
        </authorList>
    </citation>
    <scope>NUCLEOTIDE SEQUENCE</scope>
</reference>
<dbReference type="Pfam" id="PF05699">
    <property type="entry name" value="Dimer_Tnp_hAT"/>
    <property type="match status" value="1"/>
</dbReference>
<dbReference type="SUPFAM" id="SSF53098">
    <property type="entry name" value="Ribonuclease H-like"/>
    <property type="match status" value="1"/>
</dbReference>
<dbReference type="PANTHER" id="PTHR45913">
    <property type="entry name" value="EPM2A-INTERACTING PROTEIN 1"/>
    <property type="match status" value="1"/>
</dbReference>
<dbReference type="AlphaFoldDB" id="A0A2S2PIP9"/>
<dbReference type="PANTHER" id="PTHR45913:SF19">
    <property type="entry name" value="LOW QUALITY PROTEIN: ZINC FINGER BED DOMAIN-CONTAINING PROTEIN 5-LIKE"/>
    <property type="match status" value="1"/>
</dbReference>
<dbReference type="GO" id="GO:0046983">
    <property type="term" value="F:protein dimerization activity"/>
    <property type="evidence" value="ECO:0007669"/>
    <property type="project" value="InterPro"/>
</dbReference>
<dbReference type="InterPro" id="IPR008906">
    <property type="entry name" value="HATC_C_dom"/>
</dbReference>
<evidence type="ECO:0000313" key="2">
    <source>
        <dbReference type="EMBL" id="MBY29319.1"/>
    </source>
</evidence>
<dbReference type="EMBL" id="GGMR01016700">
    <property type="protein sequence ID" value="MBY29319.1"/>
    <property type="molecule type" value="Transcribed_RNA"/>
</dbReference>
<name>A0A2S2PIP9_SCHGA</name>
<feature type="domain" description="HAT C-terminal dimerisation" evidence="1">
    <location>
        <begin position="565"/>
        <end position="619"/>
    </location>
</feature>
<organism evidence="2">
    <name type="scientific">Schizaphis graminum</name>
    <name type="common">Green bug aphid</name>
    <dbReference type="NCBI Taxonomy" id="13262"/>
    <lineage>
        <taxon>Eukaryota</taxon>
        <taxon>Metazoa</taxon>
        <taxon>Ecdysozoa</taxon>
        <taxon>Arthropoda</taxon>
        <taxon>Hexapoda</taxon>
        <taxon>Insecta</taxon>
        <taxon>Pterygota</taxon>
        <taxon>Neoptera</taxon>
        <taxon>Paraneoptera</taxon>
        <taxon>Hemiptera</taxon>
        <taxon>Sternorrhyncha</taxon>
        <taxon>Aphidomorpha</taxon>
        <taxon>Aphidoidea</taxon>
        <taxon>Aphididae</taxon>
        <taxon>Aphidini</taxon>
        <taxon>Schizaphis</taxon>
    </lineage>
</organism>
<proteinExistence type="predicted"/>
<gene>
    <name evidence="2" type="primary">ZBED5_5</name>
    <name evidence="2" type="ORF">g.154644</name>
</gene>
<accession>A0A2S2PIP9</accession>
<dbReference type="InterPro" id="IPR012337">
    <property type="entry name" value="RNaseH-like_sf"/>
</dbReference>
<sequence>MDHWFKTGSVSKIKRKTTESNDPIHTQEVPSSITNISTENLNKLPQVSNTKFLVPGKIRKYSEEYLCHGFSFITIDNVAKPECVICGEILANSSMKPSQLTRHLITKHSDLKDKDVTFFKRLLENKNKCNMQTYLSSGNANVDAVEASFRISYNIARSGKNHTIGENLILPSIKDAVHCMFGEKYVNKINAIPLSNDTVSRRIKDISYDIEEIILKDINNSELFSIQVDESTDVAQLAVLLVIARYIKQNESEEGLLLCHPLTGRTTGADIFHAIDSYFAEKKIKWSQCCGLSTDGGNSMSGCYSGLLARVKAVSPLIKWTHCCIHRQALASKPLPADLKGVLDDSCKVVNFIKSRHTNSRIFSLLCEDMGSLHKTLLLHTEVRWLSRGKVLTRLFELRHEVQMFFEDHPFRLSSKFNDHEWLQKLAYLSDVFLKLNNLNLTLQNSAVTIFQVNDKIESFVKKLEFWKTCIENNQPEIFEALHDFLSETDMNLSQGIKHQIVQHLNEFKTAFAKYFPKCGKEDHWIMFPFSEIYFKSAVLSAREKEKLIELKTDSSLQAAFLEKKSLITFWANVKDEYPELSYKAFNVLLPFTSSVLVERAFSSYTFIKSKYRNRLSVSSDLRVYLSSVEPDFKKLSASKQAQGSH</sequence>
<protein>
    <submittedName>
        <fullName evidence="2">Zinc finger BED domain-containing protein 5</fullName>
    </submittedName>
</protein>